<name>A0A4R3MB00_9BURK</name>
<dbReference type="OrthoDB" id="8964892at2"/>
<dbReference type="Pfam" id="PF13577">
    <property type="entry name" value="SnoaL_4"/>
    <property type="match status" value="1"/>
</dbReference>
<dbReference type="SUPFAM" id="SSF54427">
    <property type="entry name" value="NTF2-like"/>
    <property type="match status" value="1"/>
</dbReference>
<dbReference type="InterPro" id="IPR037401">
    <property type="entry name" value="SnoaL-like"/>
</dbReference>
<dbReference type="Proteomes" id="UP000295525">
    <property type="component" value="Unassembled WGS sequence"/>
</dbReference>
<organism evidence="2 3">
    <name type="scientific">Paralcaligenes ureilyticus</name>
    <dbReference type="NCBI Taxonomy" id="627131"/>
    <lineage>
        <taxon>Bacteria</taxon>
        <taxon>Pseudomonadati</taxon>
        <taxon>Pseudomonadota</taxon>
        <taxon>Betaproteobacteria</taxon>
        <taxon>Burkholderiales</taxon>
        <taxon>Alcaligenaceae</taxon>
        <taxon>Paralcaligenes</taxon>
    </lineage>
</organism>
<gene>
    <name evidence="2" type="ORF">EDC26_10357</name>
</gene>
<feature type="domain" description="SnoaL-like" evidence="1">
    <location>
        <begin position="17"/>
        <end position="134"/>
    </location>
</feature>
<protein>
    <submittedName>
        <fullName evidence="2">SnoaL-like protein</fullName>
    </submittedName>
</protein>
<dbReference type="AlphaFoldDB" id="A0A4R3MB00"/>
<evidence type="ECO:0000313" key="3">
    <source>
        <dbReference type="Proteomes" id="UP000295525"/>
    </source>
</evidence>
<reference evidence="2 3" key="1">
    <citation type="submission" date="2019-03" db="EMBL/GenBank/DDBJ databases">
        <title>Genomic Encyclopedia of Type Strains, Phase IV (KMG-IV): sequencing the most valuable type-strain genomes for metagenomic binning, comparative biology and taxonomic classification.</title>
        <authorList>
            <person name="Goeker M."/>
        </authorList>
    </citation>
    <scope>NUCLEOTIDE SEQUENCE [LARGE SCALE GENOMIC DNA]</scope>
    <source>
        <strain evidence="2 3">DSM 24591</strain>
    </source>
</reference>
<dbReference type="EMBL" id="SMAJ01000003">
    <property type="protein sequence ID" value="TCT09439.1"/>
    <property type="molecule type" value="Genomic_DNA"/>
</dbReference>
<dbReference type="InterPro" id="IPR032710">
    <property type="entry name" value="NTF2-like_dom_sf"/>
</dbReference>
<dbReference type="Gene3D" id="3.10.450.50">
    <property type="match status" value="1"/>
</dbReference>
<accession>A0A4R3MB00</accession>
<evidence type="ECO:0000259" key="1">
    <source>
        <dbReference type="Pfam" id="PF13577"/>
    </source>
</evidence>
<evidence type="ECO:0000313" key="2">
    <source>
        <dbReference type="EMBL" id="TCT09439.1"/>
    </source>
</evidence>
<dbReference type="RefSeq" id="WP_132580166.1">
    <property type="nucleotide sequence ID" value="NZ_SMAJ01000003.1"/>
</dbReference>
<keyword evidence="3" id="KW-1185">Reference proteome</keyword>
<dbReference type="CDD" id="cd00531">
    <property type="entry name" value="NTF2_like"/>
    <property type="match status" value="1"/>
</dbReference>
<sequence>MEKIRPDSSEGSVQWDCSDVTLSFFHFLDTRRYLDLAALMAPDGVWLRQGQRLLGPDAVLAALNARSATRTTCHVVSNIRVSLFEQSGARHARVFFYLTAYDDGASPEQTGLHLVAIRDCCDELIETEHGWRILEKSSHRQLPPE</sequence>
<proteinExistence type="predicted"/>
<comment type="caution">
    <text evidence="2">The sequence shown here is derived from an EMBL/GenBank/DDBJ whole genome shotgun (WGS) entry which is preliminary data.</text>
</comment>